<dbReference type="PROSITE" id="PS50825">
    <property type="entry name" value="HYR"/>
    <property type="match status" value="1"/>
</dbReference>
<dbReference type="PANTHER" id="PTHR24273:SF32">
    <property type="entry name" value="HYALIN"/>
    <property type="match status" value="1"/>
</dbReference>
<dbReference type="Pfam" id="PF02494">
    <property type="entry name" value="HYR"/>
    <property type="match status" value="1"/>
</dbReference>
<accession>A0A1G7FQ92</accession>
<sequence>MNSCTINYKFILLIFLSTIQFAFAKADLNFFFSERSNESFINSFEFAPPTFTGCDTASLNVQVTYTAGQCGGIVNWNAPIASVDAVTVTSNYQPGDNILPGTTAIVYRAENAAGEVGICTFNVTVEDNEKPLFDTFPSNVTLTADPDSCTATHTWVEPTVSDNCPAGEGEAPVLQDFESALNQCYVFTKTSIDSGGQINGSRNLIANSLSLATFYTSTIVTPTMYFNGEGEISFSHSINTVANNAQIHVDILDSSMAVVQTDFFSKVYTDTAVHQENIPFTLTGNYNIRIRYSSTVFNNTAQIAYLDDLLLPGTIVTNLTDTACELAEYSLIRTDGNGKLNGDDFEIGTTIIVYRVFDANDQFTTRSFTITVENDLNAPTGSSEYTYCEGNLPPEMSVTVDESVGETANWYDSLGNLVASNTTSYTAPDSTELFRNYSVYSQNVNGCSSDTFISIDLYQFPLPDAPTAKSPIEYCVGDAPVPLQASGDSGNTLQWYNAATGGTMYTSNPTPSTTTAGSTFYYVEQTDIYTGCISSRTAVEVIINALPVRPTLTANTITYCLGDTAQELDNYVQSGSNLTWYDAATGGNELVGTTIPETTTAGTTDYWVTQTETTSTCESTRRRLRIIVNDPPMVTGQPLNAEICEFENATFTAIISNASTYQWQIFDGSNWVNLTNASPYSNTSTSSLVITAAPITLNNTTYRLVSSSATLTCDDAFSEERVLTVNPQPSAPTVSDVEYCENGTASALTASGTNILWYTVATGGTGNSTAPTPSTLTAGTTSYYVTQTNSSGCESPRSEIEVTVYALPSAPTVSDVEYCENDTASALTAS</sequence>
<organism evidence="3 4">
    <name type="scientific">Cellulophaga baltica</name>
    <dbReference type="NCBI Taxonomy" id="76594"/>
    <lineage>
        <taxon>Bacteria</taxon>
        <taxon>Pseudomonadati</taxon>
        <taxon>Bacteroidota</taxon>
        <taxon>Flavobacteriia</taxon>
        <taxon>Flavobacteriales</taxon>
        <taxon>Flavobacteriaceae</taxon>
        <taxon>Cellulophaga</taxon>
    </lineage>
</organism>
<dbReference type="Pfam" id="PF19081">
    <property type="entry name" value="Ig_7"/>
    <property type="match status" value="3"/>
</dbReference>
<dbReference type="RefSeq" id="WP_139150219.1">
    <property type="nucleotide sequence ID" value="NZ_FNBD01000003.1"/>
</dbReference>
<evidence type="ECO:0000313" key="3">
    <source>
        <dbReference type="EMBL" id="SDE78101.1"/>
    </source>
</evidence>
<name>A0A1G7FQ92_9FLAO</name>
<proteinExistence type="predicted"/>
<dbReference type="EMBL" id="FNBD01000003">
    <property type="protein sequence ID" value="SDE78101.1"/>
    <property type="molecule type" value="Genomic_DNA"/>
</dbReference>
<keyword evidence="4" id="KW-1185">Reference proteome</keyword>
<keyword evidence="1" id="KW-0677">Repeat</keyword>
<evidence type="ECO:0000256" key="1">
    <source>
        <dbReference type="ARBA" id="ARBA00022737"/>
    </source>
</evidence>
<dbReference type="InterPro" id="IPR044023">
    <property type="entry name" value="Ig_7"/>
</dbReference>
<feature type="domain" description="HYR" evidence="2">
    <location>
        <begin position="44"/>
        <end position="127"/>
    </location>
</feature>
<evidence type="ECO:0000313" key="4">
    <source>
        <dbReference type="Proteomes" id="UP000182114"/>
    </source>
</evidence>
<gene>
    <name evidence="3" type="ORF">SAMN04487992_103423</name>
</gene>
<evidence type="ECO:0000259" key="2">
    <source>
        <dbReference type="PROSITE" id="PS50825"/>
    </source>
</evidence>
<dbReference type="PANTHER" id="PTHR24273">
    <property type="entry name" value="FI04643P-RELATED"/>
    <property type="match status" value="1"/>
</dbReference>
<dbReference type="AlphaFoldDB" id="A0A1G7FQ92"/>
<reference evidence="4" key="1">
    <citation type="submission" date="2016-10" db="EMBL/GenBank/DDBJ databases">
        <authorList>
            <person name="Varghese N."/>
            <person name="Submissions S."/>
        </authorList>
    </citation>
    <scope>NUCLEOTIDE SEQUENCE [LARGE SCALE GENOMIC DNA]</scope>
    <source>
        <strain evidence="4">DSM 24729</strain>
    </source>
</reference>
<protein>
    <submittedName>
        <fullName evidence="3">HYR domain-containing protein</fullName>
    </submittedName>
</protein>
<dbReference type="InterPro" id="IPR003410">
    <property type="entry name" value="HYR_dom"/>
</dbReference>
<feature type="non-terminal residue" evidence="3">
    <location>
        <position position="830"/>
    </location>
</feature>
<dbReference type="Proteomes" id="UP000182114">
    <property type="component" value="Unassembled WGS sequence"/>
</dbReference>